<keyword evidence="2" id="KW-1185">Reference proteome</keyword>
<evidence type="ECO:0000313" key="2">
    <source>
        <dbReference type="Proteomes" id="UP000805193"/>
    </source>
</evidence>
<dbReference type="EMBL" id="JABSTQ010009268">
    <property type="protein sequence ID" value="KAG0430998.1"/>
    <property type="molecule type" value="Genomic_DNA"/>
</dbReference>
<name>A0AC60QAD1_IXOPE</name>
<comment type="caution">
    <text evidence="1">The sequence shown here is derived from an EMBL/GenBank/DDBJ whole genome shotgun (WGS) entry which is preliminary data.</text>
</comment>
<sequence>MDAALYTSQAAVVASVIDSDFDTVVTTSVRTIQLVMAEEVGITLASSAITGRVFPQAFCILRKSPNIPSVEVAWTHGHKSVDENRHAHAVTPACILRAASREERPHLVPNQYSEILSHLRGQRQLFPLPDRHLSQELTAAWRQIQSNLVNSNSRRTKNLFE</sequence>
<reference evidence="1 2" key="1">
    <citation type="journal article" date="2020" name="Cell">
        <title>Large-Scale Comparative Analyses of Tick Genomes Elucidate Their Genetic Diversity and Vector Capacities.</title>
        <authorList>
            <consortium name="Tick Genome and Microbiome Consortium (TIGMIC)"/>
            <person name="Jia N."/>
            <person name="Wang J."/>
            <person name="Shi W."/>
            <person name="Du L."/>
            <person name="Sun Y."/>
            <person name="Zhan W."/>
            <person name="Jiang J.F."/>
            <person name="Wang Q."/>
            <person name="Zhang B."/>
            <person name="Ji P."/>
            <person name="Bell-Sakyi L."/>
            <person name="Cui X.M."/>
            <person name="Yuan T.T."/>
            <person name="Jiang B.G."/>
            <person name="Yang W.F."/>
            <person name="Lam T.T."/>
            <person name="Chang Q.C."/>
            <person name="Ding S.J."/>
            <person name="Wang X.J."/>
            <person name="Zhu J.G."/>
            <person name="Ruan X.D."/>
            <person name="Zhao L."/>
            <person name="Wei J.T."/>
            <person name="Ye R.Z."/>
            <person name="Que T.C."/>
            <person name="Du C.H."/>
            <person name="Zhou Y.H."/>
            <person name="Cheng J.X."/>
            <person name="Dai P.F."/>
            <person name="Guo W.B."/>
            <person name="Han X.H."/>
            <person name="Huang E.J."/>
            <person name="Li L.F."/>
            <person name="Wei W."/>
            <person name="Gao Y.C."/>
            <person name="Liu J.Z."/>
            <person name="Shao H.Z."/>
            <person name="Wang X."/>
            <person name="Wang C.C."/>
            <person name="Yang T.C."/>
            <person name="Huo Q.B."/>
            <person name="Li W."/>
            <person name="Chen H.Y."/>
            <person name="Chen S.E."/>
            <person name="Zhou L.G."/>
            <person name="Ni X.B."/>
            <person name="Tian J.H."/>
            <person name="Sheng Y."/>
            <person name="Liu T."/>
            <person name="Pan Y.S."/>
            <person name="Xia L.Y."/>
            <person name="Li J."/>
            <person name="Zhao F."/>
            <person name="Cao W.C."/>
        </authorList>
    </citation>
    <scope>NUCLEOTIDE SEQUENCE [LARGE SCALE GENOMIC DNA]</scope>
    <source>
        <strain evidence="1">Iper-2018</strain>
    </source>
</reference>
<accession>A0AC60QAD1</accession>
<evidence type="ECO:0000313" key="1">
    <source>
        <dbReference type="EMBL" id="KAG0430998.1"/>
    </source>
</evidence>
<dbReference type="Proteomes" id="UP000805193">
    <property type="component" value="Unassembled WGS sequence"/>
</dbReference>
<protein>
    <submittedName>
        <fullName evidence="1">Uncharacterized protein</fullName>
    </submittedName>
</protein>
<gene>
    <name evidence="1" type="ORF">HPB47_022182</name>
</gene>
<organism evidence="1 2">
    <name type="scientific">Ixodes persulcatus</name>
    <name type="common">Taiga tick</name>
    <dbReference type="NCBI Taxonomy" id="34615"/>
    <lineage>
        <taxon>Eukaryota</taxon>
        <taxon>Metazoa</taxon>
        <taxon>Ecdysozoa</taxon>
        <taxon>Arthropoda</taxon>
        <taxon>Chelicerata</taxon>
        <taxon>Arachnida</taxon>
        <taxon>Acari</taxon>
        <taxon>Parasitiformes</taxon>
        <taxon>Ixodida</taxon>
        <taxon>Ixodoidea</taxon>
        <taxon>Ixodidae</taxon>
        <taxon>Ixodinae</taxon>
        <taxon>Ixodes</taxon>
    </lineage>
</organism>
<proteinExistence type="predicted"/>